<feature type="compositionally biased region" description="Polar residues" evidence="1">
    <location>
        <begin position="227"/>
        <end position="251"/>
    </location>
</feature>
<proteinExistence type="predicted"/>
<keyword evidence="2" id="KW-0472">Membrane</keyword>
<dbReference type="KEGG" id="tvl:FAZ95_19075"/>
<dbReference type="OrthoDB" id="5294582at2"/>
<dbReference type="Pfam" id="PF13719">
    <property type="entry name" value="Zn_ribbon_5"/>
    <property type="match status" value="1"/>
</dbReference>
<feature type="transmembrane region" description="Helical" evidence="2">
    <location>
        <begin position="278"/>
        <end position="302"/>
    </location>
</feature>
<dbReference type="InterPro" id="IPR021834">
    <property type="entry name" value="DUF3426"/>
</dbReference>
<evidence type="ECO:0000256" key="1">
    <source>
        <dbReference type="SAM" id="MobiDB-lite"/>
    </source>
</evidence>
<feature type="domain" description="Zinc finger/thioredoxin putative" evidence="3">
    <location>
        <begin position="3"/>
        <end position="39"/>
    </location>
</feature>
<dbReference type="AlphaFoldDB" id="A0A4P8ISM1"/>
<dbReference type="NCBIfam" id="TIGR02098">
    <property type="entry name" value="MJ0042_CXXC"/>
    <property type="match status" value="1"/>
</dbReference>
<evidence type="ECO:0000313" key="5">
    <source>
        <dbReference type="Proteomes" id="UP000298656"/>
    </source>
</evidence>
<organism evidence="4 5">
    <name type="scientific">Trinickia violacea</name>
    <dbReference type="NCBI Taxonomy" id="2571746"/>
    <lineage>
        <taxon>Bacteria</taxon>
        <taxon>Pseudomonadati</taxon>
        <taxon>Pseudomonadota</taxon>
        <taxon>Betaproteobacteria</taxon>
        <taxon>Burkholderiales</taxon>
        <taxon>Burkholderiaceae</taxon>
        <taxon>Trinickia</taxon>
    </lineage>
</organism>
<keyword evidence="2" id="KW-1133">Transmembrane helix</keyword>
<feature type="region of interest" description="Disordered" evidence="1">
    <location>
        <begin position="136"/>
        <end position="261"/>
    </location>
</feature>
<accession>A0A4P8ISM1</accession>
<evidence type="ECO:0000256" key="2">
    <source>
        <dbReference type="SAM" id="Phobius"/>
    </source>
</evidence>
<dbReference type="Proteomes" id="UP000298656">
    <property type="component" value="Chromosome 1"/>
</dbReference>
<protein>
    <submittedName>
        <fullName evidence="4">DUF3426 domain-containing protein</fullName>
    </submittedName>
</protein>
<keyword evidence="2" id="KW-0812">Transmembrane</keyword>
<evidence type="ECO:0000313" key="4">
    <source>
        <dbReference type="EMBL" id="QCP51067.1"/>
    </source>
</evidence>
<gene>
    <name evidence="4" type="ORF">FAZ95_19075</name>
</gene>
<keyword evidence="5" id="KW-1185">Reference proteome</keyword>
<dbReference type="Pfam" id="PF11906">
    <property type="entry name" value="DUF3426"/>
    <property type="match status" value="1"/>
</dbReference>
<sequence>MLLATRCPHCETVFRIQETQLALRGGLVRCGHCQSVFNASENLVDPETGAKPLASGAPAETPSAPEPAAATASPVPETAAPQAPAQNESAQPAPNFGSGAWDMWAPATDAQIDPALRHDVETLARHAQVAVPGSLVPEAKPEPAPEAAPPAAVHAEHGAAHPPSESGDMREPSFTAWPGPEMRAEPQERVPAATPEQAEEPTFPNKVASSWGADPEPHFGAPEPEASATQTSTSEPSGANSFAAQRRTSSPFEAEPAAANTRNFEVMREKRAPEPSRIVWRTIGTLIALVLAVALVAQLAWWRRETVMVYWPSSQALFAQVCEQLSCQISPPRDIDGLQVEASDLRQVDGPHHLELRVPLRNRYNVALAYPAMELTLLDDKNNVAIRRVLWPQDYVRPGTPIAAGLPARTTQTMIVRLDTGNAVASNFRVQIFYP</sequence>
<name>A0A4P8ISM1_9BURK</name>
<dbReference type="EMBL" id="CP040077">
    <property type="protein sequence ID" value="QCP51067.1"/>
    <property type="molecule type" value="Genomic_DNA"/>
</dbReference>
<dbReference type="RefSeq" id="WP_137333876.1">
    <property type="nucleotide sequence ID" value="NZ_CP040077.1"/>
</dbReference>
<feature type="region of interest" description="Disordered" evidence="1">
    <location>
        <begin position="45"/>
        <end position="102"/>
    </location>
</feature>
<reference evidence="4 5" key="1">
    <citation type="submission" date="2019-05" db="EMBL/GenBank/DDBJ databases">
        <title>Burkholderia sp. DHOD12, isolated from subtropical forest soil.</title>
        <authorList>
            <person name="Gao Z.-H."/>
            <person name="Qiu L.-H."/>
        </authorList>
    </citation>
    <scope>NUCLEOTIDE SEQUENCE [LARGE SCALE GENOMIC DNA]</scope>
    <source>
        <strain evidence="4 5">DHOD12</strain>
    </source>
</reference>
<dbReference type="InterPro" id="IPR011723">
    <property type="entry name" value="Znf/thioredoxin_put"/>
</dbReference>
<feature type="compositionally biased region" description="Low complexity" evidence="1">
    <location>
        <begin position="54"/>
        <end position="81"/>
    </location>
</feature>
<evidence type="ECO:0000259" key="3">
    <source>
        <dbReference type="Pfam" id="PF13719"/>
    </source>
</evidence>